<evidence type="ECO:0000256" key="1">
    <source>
        <dbReference type="SAM" id="SignalP"/>
    </source>
</evidence>
<evidence type="ECO:0000313" key="3">
    <source>
        <dbReference type="EMBL" id="RKQ14845.1"/>
    </source>
</evidence>
<dbReference type="Pfam" id="PF16472">
    <property type="entry name" value="DUF5050"/>
    <property type="match status" value="1"/>
</dbReference>
<sequence length="323" mass="37290">MKKWLIILTLFITCIIIPNNTEAKGTALKDSNNIHTFAEKDGNLYFINSFGELNKDPGIYKISRDLKSQKLIREGNFNNLYTYGNSLIAYSFDEFILQQIALDGSIIREYPEIDTNEFVIDGDYIYYHKYEKGLYRMKVNGKDNQLLYKPKGYVSEFTVNNGWLYFAYYANVNPNSFEEPTLFNLSKIKISNPSKETVLLKNVANVDSLVVDGGFIYAVVHKNVDNLDRYIYKMDYNGKNLKRISPIESSGTFFVGGKNIYFTDNTRNDIRYMYRMTTDGKGLKSIGSVKGSFTFSGYSNNIFYFVVQKYDPIRFTLHSIPLK</sequence>
<keyword evidence="1" id="KW-0732">Signal</keyword>
<accession>A0A494YXV3</accession>
<evidence type="ECO:0000259" key="2">
    <source>
        <dbReference type="Pfam" id="PF16472"/>
    </source>
</evidence>
<proteinExistence type="predicted"/>
<organism evidence="3 4">
    <name type="scientific">Ureibacillus endophyticus</name>
    <dbReference type="NCBI Taxonomy" id="1978490"/>
    <lineage>
        <taxon>Bacteria</taxon>
        <taxon>Bacillati</taxon>
        <taxon>Bacillota</taxon>
        <taxon>Bacilli</taxon>
        <taxon>Bacillales</taxon>
        <taxon>Caryophanaceae</taxon>
        <taxon>Ureibacillus</taxon>
    </lineage>
</organism>
<gene>
    <name evidence="3" type="ORF">D8M03_13295</name>
</gene>
<dbReference type="InterPro" id="IPR032485">
    <property type="entry name" value="LRP1-like_beta_prop"/>
</dbReference>
<feature type="signal peptide" evidence="1">
    <location>
        <begin position="1"/>
        <end position="23"/>
    </location>
</feature>
<dbReference type="EMBL" id="RBZN01000038">
    <property type="protein sequence ID" value="RKQ14845.1"/>
    <property type="molecule type" value="Genomic_DNA"/>
</dbReference>
<evidence type="ECO:0000313" key="4">
    <source>
        <dbReference type="Proteomes" id="UP000272238"/>
    </source>
</evidence>
<feature type="domain" description="Prolow-density lipoprotein receptor-related protein 1-like beta-propeller" evidence="2">
    <location>
        <begin position="117"/>
        <end position="308"/>
    </location>
</feature>
<dbReference type="SUPFAM" id="SSF69304">
    <property type="entry name" value="Tricorn protease N-terminal domain"/>
    <property type="match status" value="1"/>
</dbReference>
<dbReference type="Proteomes" id="UP000272238">
    <property type="component" value="Unassembled WGS sequence"/>
</dbReference>
<protein>
    <submittedName>
        <fullName evidence="3">DUF5050 domain-containing protein</fullName>
    </submittedName>
</protein>
<dbReference type="RefSeq" id="WP_121215314.1">
    <property type="nucleotide sequence ID" value="NZ_RBZN01000038.1"/>
</dbReference>
<dbReference type="AlphaFoldDB" id="A0A494YXV3"/>
<name>A0A494YXV3_9BACL</name>
<comment type="caution">
    <text evidence="3">The sequence shown here is derived from an EMBL/GenBank/DDBJ whole genome shotgun (WGS) entry which is preliminary data.</text>
</comment>
<keyword evidence="4" id="KW-1185">Reference proteome</keyword>
<dbReference type="OrthoDB" id="2869612at2"/>
<reference evidence="3 4" key="1">
    <citation type="journal article" date="2016" name="Antonie Van Leeuwenhoek">
        <title>Lysinibacillus endophyticus sp. nov., an indole-3-acetic acid producing endophytic bacterium isolated from corn root (Zea mays cv. Xinken-5).</title>
        <authorList>
            <person name="Yu J."/>
            <person name="Guan X."/>
            <person name="Liu C."/>
            <person name="Xiang W."/>
            <person name="Yu Z."/>
            <person name="Liu X."/>
            <person name="Wang G."/>
        </authorList>
    </citation>
    <scope>NUCLEOTIDE SEQUENCE [LARGE SCALE GENOMIC DNA]</scope>
    <source>
        <strain evidence="3 4">DSM 100506</strain>
    </source>
</reference>
<feature type="chain" id="PRO_5019807008" evidence="1">
    <location>
        <begin position="24"/>
        <end position="323"/>
    </location>
</feature>